<accession>V4A534</accession>
<dbReference type="Proteomes" id="UP000030746">
    <property type="component" value="Unassembled WGS sequence"/>
</dbReference>
<dbReference type="Pfam" id="PF05025">
    <property type="entry name" value="RbsD_FucU"/>
    <property type="match status" value="1"/>
</dbReference>
<dbReference type="InterPro" id="IPR050443">
    <property type="entry name" value="RbsD/FucU_mutarotase"/>
</dbReference>
<evidence type="ECO:0000313" key="4">
    <source>
        <dbReference type="EMBL" id="ESO99013.1"/>
    </source>
</evidence>
<proteinExistence type="predicted"/>
<dbReference type="RefSeq" id="XP_009050293.1">
    <property type="nucleotide sequence ID" value="XM_009052045.1"/>
</dbReference>
<sequence length="150" mass="16477">MPLKKIPNVISPDLLHVLAQMGHGDDIVFADAHFPSNSVAKAQGAILVRCDGLSIPPLLEGVLELFPLDPYVAQPAGVMDPVPSDKEKGIKVPVWDKYQEIINKAEGKEISFEKIERFEFYERAKKAFAVVHTGETAIYGNLILKKGLAL</sequence>
<dbReference type="PANTHER" id="PTHR31690">
    <property type="entry name" value="FUCOSE MUTAROTASE"/>
    <property type="match status" value="1"/>
</dbReference>
<gene>
    <name evidence="4" type="ORF">LOTGIDRAFT_201494</name>
</gene>
<dbReference type="GO" id="GO:0036373">
    <property type="term" value="F:L-fucose mutarotase activity"/>
    <property type="evidence" value="ECO:0007669"/>
    <property type="project" value="UniProtKB-EC"/>
</dbReference>
<dbReference type="EMBL" id="KB201194">
    <property type="protein sequence ID" value="ESO99013.1"/>
    <property type="molecule type" value="Genomic_DNA"/>
</dbReference>
<keyword evidence="5" id="KW-1185">Reference proteome</keyword>
<evidence type="ECO:0000313" key="5">
    <source>
        <dbReference type="Proteomes" id="UP000030746"/>
    </source>
</evidence>
<protein>
    <recommendedName>
        <fullName evidence="3">L-fucose mutarotase</fullName>
        <ecNumber evidence="3">5.1.3.29</ecNumber>
    </recommendedName>
</protein>
<dbReference type="OrthoDB" id="10011710at2759"/>
<name>V4A534_LOTGI</name>
<reference evidence="4 5" key="1">
    <citation type="journal article" date="2013" name="Nature">
        <title>Insights into bilaterian evolution from three spiralian genomes.</title>
        <authorList>
            <person name="Simakov O."/>
            <person name="Marletaz F."/>
            <person name="Cho S.J."/>
            <person name="Edsinger-Gonzales E."/>
            <person name="Havlak P."/>
            <person name="Hellsten U."/>
            <person name="Kuo D.H."/>
            <person name="Larsson T."/>
            <person name="Lv J."/>
            <person name="Arendt D."/>
            <person name="Savage R."/>
            <person name="Osoegawa K."/>
            <person name="de Jong P."/>
            <person name="Grimwood J."/>
            <person name="Chapman J.A."/>
            <person name="Shapiro H."/>
            <person name="Aerts A."/>
            <person name="Otillar R.P."/>
            <person name="Terry A.Y."/>
            <person name="Boore J.L."/>
            <person name="Grigoriev I.V."/>
            <person name="Lindberg D.R."/>
            <person name="Seaver E.C."/>
            <person name="Weisblat D.A."/>
            <person name="Putnam N.H."/>
            <person name="Rokhsar D.S."/>
        </authorList>
    </citation>
    <scope>NUCLEOTIDE SEQUENCE [LARGE SCALE GENOMIC DNA]</scope>
</reference>
<dbReference type="GeneID" id="20245466"/>
<dbReference type="PANTHER" id="PTHR31690:SF4">
    <property type="entry name" value="FUCOSE MUTAROTASE"/>
    <property type="match status" value="1"/>
</dbReference>
<dbReference type="EC" id="5.1.3.29" evidence="3"/>
<dbReference type="AlphaFoldDB" id="V4A534"/>
<dbReference type="Gene3D" id="3.40.1650.10">
    <property type="entry name" value="RbsD-like domain"/>
    <property type="match status" value="1"/>
</dbReference>
<dbReference type="KEGG" id="lgi:LOTGIDRAFT_201494"/>
<dbReference type="CTD" id="20245466"/>
<evidence type="ECO:0000256" key="1">
    <source>
        <dbReference type="ARBA" id="ARBA00023235"/>
    </source>
</evidence>
<dbReference type="OMA" id="PVWDTYT"/>
<dbReference type="STRING" id="225164.V4A534"/>
<dbReference type="SUPFAM" id="SSF102546">
    <property type="entry name" value="RbsD-like"/>
    <property type="match status" value="1"/>
</dbReference>
<dbReference type="HOGENOM" id="CLU_120075_1_0_1"/>
<evidence type="ECO:0000256" key="2">
    <source>
        <dbReference type="ARBA" id="ARBA00036324"/>
    </source>
</evidence>
<dbReference type="GO" id="GO:0042806">
    <property type="term" value="F:fucose binding"/>
    <property type="evidence" value="ECO:0007669"/>
    <property type="project" value="TreeGrafter"/>
</dbReference>
<dbReference type="InterPro" id="IPR007721">
    <property type="entry name" value="RbsD_FucU"/>
</dbReference>
<dbReference type="InterPro" id="IPR023750">
    <property type="entry name" value="RbsD-like_sf"/>
</dbReference>
<dbReference type="GO" id="GO:0006004">
    <property type="term" value="P:fucose metabolic process"/>
    <property type="evidence" value="ECO:0007669"/>
    <property type="project" value="TreeGrafter"/>
</dbReference>
<organism evidence="4 5">
    <name type="scientific">Lottia gigantea</name>
    <name type="common">Giant owl limpet</name>
    <dbReference type="NCBI Taxonomy" id="225164"/>
    <lineage>
        <taxon>Eukaryota</taxon>
        <taxon>Metazoa</taxon>
        <taxon>Spiralia</taxon>
        <taxon>Lophotrochozoa</taxon>
        <taxon>Mollusca</taxon>
        <taxon>Gastropoda</taxon>
        <taxon>Patellogastropoda</taxon>
        <taxon>Lottioidea</taxon>
        <taxon>Lottiidae</taxon>
        <taxon>Lottia</taxon>
    </lineage>
</organism>
<comment type="catalytic activity">
    <reaction evidence="2">
        <text>alpha-L-fucose = beta-L-fucose</text>
        <dbReference type="Rhea" id="RHEA:25580"/>
        <dbReference type="ChEBI" id="CHEBI:42548"/>
        <dbReference type="ChEBI" id="CHEBI:42589"/>
        <dbReference type="EC" id="5.1.3.29"/>
    </reaction>
</comment>
<evidence type="ECO:0000256" key="3">
    <source>
        <dbReference type="ARBA" id="ARBA00038859"/>
    </source>
</evidence>
<keyword evidence="1" id="KW-0413">Isomerase</keyword>